<sequence length="178" mass="20314">MSDRSPILILRELEARIRAKVVGLPEQEKISETWSGIGFRMGQHYFVSSMAEVTELLRVPAHTRLPNVKPWVLGVSNIRGRLIPIIDLNSFFAYDSTEPIRSRRILVIDHQGQPDGLVVDGVEGMQYFVADSFNEVVPELPDELKPFIVGHFVKDRKVWSRFSMKTLGDHEQFQEVAV</sequence>
<dbReference type="PROSITE" id="PS50851">
    <property type="entry name" value="CHEW"/>
    <property type="match status" value="1"/>
</dbReference>
<dbReference type="Gene3D" id="2.30.30.40">
    <property type="entry name" value="SH3 Domains"/>
    <property type="match status" value="1"/>
</dbReference>
<dbReference type="GO" id="GO:0005829">
    <property type="term" value="C:cytosol"/>
    <property type="evidence" value="ECO:0007669"/>
    <property type="project" value="TreeGrafter"/>
</dbReference>
<dbReference type="PANTHER" id="PTHR22617:SF43">
    <property type="entry name" value="PROTEIN PILI"/>
    <property type="match status" value="1"/>
</dbReference>
<evidence type="ECO:0000259" key="1">
    <source>
        <dbReference type="PROSITE" id="PS50851"/>
    </source>
</evidence>
<dbReference type="Gene3D" id="2.40.50.180">
    <property type="entry name" value="CheA-289, Domain 4"/>
    <property type="match status" value="1"/>
</dbReference>
<organism evidence="2 3">
    <name type="scientific">Reinekea forsetii</name>
    <dbReference type="NCBI Taxonomy" id="1336806"/>
    <lineage>
        <taxon>Bacteria</taxon>
        <taxon>Pseudomonadati</taxon>
        <taxon>Pseudomonadota</taxon>
        <taxon>Gammaproteobacteria</taxon>
        <taxon>Oceanospirillales</taxon>
        <taxon>Saccharospirillaceae</taxon>
        <taxon>Reinekea</taxon>
    </lineage>
</organism>
<dbReference type="SUPFAM" id="SSF50341">
    <property type="entry name" value="CheW-like"/>
    <property type="match status" value="1"/>
</dbReference>
<dbReference type="InterPro" id="IPR036061">
    <property type="entry name" value="CheW-like_dom_sf"/>
</dbReference>
<dbReference type="Proteomes" id="UP000229757">
    <property type="component" value="Chromosome"/>
</dbReference>
<dbReference type="SMART" id="SM00260">
    <property type="entry name" value="CheW"/>
    <property type="match status" value="1"/>
</dbReference>
<dbReference type="PANTHER" id="PTHR22617">
    <property type="entry name" value="CHEMOTAXIS SENSOR HISTIDINE KINASE-RELATED"/>
    <property type="match status" value="1"/>
</dbReference>
<dbReference type="GO" id="GO:0006935">
    <property type="term" value="P:chemotaxis"/>
    <property type="evidence" value="ECO:0007669"/>
    <property type="project" value="InterPro"/>
</dbReference>
<dbReference type="InterPro" id="IPR039315">
    <property type="entry name" value="CheW"/>
</dbReference>
<name>A0A2K8KTD6_9GAMM</name>
<evidence type="ECO:0000313" key="2">
    <source>
        <dbReference type="EMBL" id="ATX77990.1"/>
    </source>
</evidence>
<evidence type="ECO:0000313" key="3">
    <source>
        <dbReference type="Proteomes" id="UP000229757"/>
    </source>
</evidence>
<dbReference type="RefSeq" id="WP_227003697.1">
    <property type="nucleotide sequence ID" value="NZ_CP011797.1"/>
</dbReference>
<proteinExistence type="predicted"/>
<feature type="domain" description="CheW-like" evidence="1">
    <location>
        <begin position="33"/>
        <end position="173"/>
    </location>
</feature>
<dbReference type="EMBL" id="CP011797">
    <property type="protein sequence ID" value="ATX77990.1"/>
    <property type="molecule type" value="Genomic_DNA"/>
</dbReference>
<keyword evidence="3" id="KW-1185">Reference proteome</keyword>
<dbReference type="Pfam" id="PF01584">
    <property type="entry name" value="CheW"/>
    <property type="match status" value="1"/>
</dbReference>
<dbReference type="InterPro" id="IPR002545">
    <property type="entry name" value="CheW-lke_dom"/>
</dbReference>
<gene>
    <name evidence="2" type="primary">pilI</name>
    <name evidence="2" type="ORF">REIFOR_02869</name>
</gene>
<accession>A0A2K8KTD6</accession>
<dbReference type="AlphaFoldDB" id="A0A2K8KTD6"/>
<reference evidence="2 3" key="1">
    <citation type="journal article" date="2017" name="Environ. Microbiol.">
        <title>Genomic and physiological analyses of 'Reinekea forsetii' reveal a versatile opportunistic lifestyle during spring algae blooms.</title>
        <authorList>
            <person name="Avci B."/>
            <person name="Hahnke R.L."/>
            <person name="Chafee M."/>
            <person name="Fischer T."/>
            <person name="Gruber-Vodicka H."/>
            <person name="Tegetmeyer H.E."/>
            <person name="Harder J."/>
            <person name="Fuchs B.M."/>
            <person name="Amann R.I."/>
            <person name="Teeling H."/>
        </authorList>
    </citation>
    <scope>NUCLEOTIDE SEQUENCE [LARGE SCALE GENOMIC DNA]</scope>
    <source>
        <strain evidence="2 3">Hel1_31_D35</strain>
    </source>
</reference>
<dbReference type="GO" id="GO:0007165">
    <property type="term" value="P:signal transduction"/>
    <property type="evidence" value="ECO:0007669"/>
    <property type="project" value="InterPro"/>
</dbReference>
<protein>
    <submittedName>
        <fullName evidence="2">Type IV pili signal transduction protein PilI</fullName>
    </submittedName>
</protein>
<dbReference type="KEGG" id="rfo:REIFOR_02869"/>